<dbReference type="PANTHER" id="PTHR43633:SF1">
    <property type="entry name" value="ALCOHOL DEHYDROGENASE YQHD"/>
    <property type="match status" value="1"/>
</dbReference>
<dbReference type="GO" id="GO:1990002">
    <property type="term" value="F:methylglyoxal reductase (NADPH) (acetol producing) activity"/>
    <property type="evidence" value="ECO:0007669"/>
    <property type="project" value="TreeGrafter"/>
</dbReference>
<dbReference type="EMBL" id="ABCC02000023">
    <property type="protein sequence ID" value="EDP17186.1"/>
    <property type="molecule type" value="Genomic_DNA"/>
</dbReference>
<reference evidence="4 5" key="2">
    <citation type="submission" date="2007-09" db="EMBL/GenBank/DDBJ databases">
        <title>Draft genome sequence of Clostridium bolteae (ATCC BAA-613).</title>
        <authorList>
            <person name="Sudarsanam P."/>
            <person name="Ley R."/>
            <person name="Guruge J."/>
            <person name="Turnbaugh P.J."/>
            <person name="Mahowald M."/>
            <person name="Liep D."/>
            <person name="Gordon J."/>
        </authorList>
    </citation>
    <scope>NUCLEOTIDE SEQUENCE [LARGE SCALE GENOMIC DNA]</scope>
    <source>
        <strain evidence="5">ATCC BAA-613 / DSM 15670 / CCUG 46953 / JCM 12243 / WAL 16351</strain>
    </source>
</reference>
<evidence type="ECO:0000259" key="3">
    <source>
        <dbReference type="Pfam" id="PF25137"/>
    </source>
</evidence>
<reference evidence="4 5" key="1">
    <citation type="submission" date="2007-08" db="EMBL/GenBank/DDBJ databases">
        <authorList>
            <person name="Fulton L."/>
            <person name="Clifton S."/>
            <person name="Fulton B."/>
            <person name="Xu J."/>
            <person name="Minx P."/>
            <person name="Pepin K.H."/>
            <person name="Johnson M."/>
            <person name="Thiruvilangam P."/>
            <person name="Bhonagiri V."/>
            <person name="Nash W.E."/>
            <person name="Mardis E.R."/>
            <person name="Wilson R.K."/>
        </authorList>
    </citation>
    <scope>NUCLEOTIDE SEQUENCE [LARGE SCALE GENOMIC DNA]</scope>
    <source>
        <strain evidence="5">ATCC BAA-613 / DSM 15670 / CCUG 46953 / JCM 12243 / WAL 16351</strain>
    </source>
</reference>
<dbReference type="HOGENOM" id="CLU_007207_0_4_9"/>
<dbReference type="FunFam" id="3.40.50.1970:FF:000003">
    <property type="entry name" value="Alcohol dehydrogenase, iron-containing"/>
    <property type="match status" value="1"/>
</dbReference>
<dbReference type="AlphaFoldDB" id="A8RNR9"/>
<dbReference type="GO" id="GO:1990362">
    <property type="term" value="F:butanol dehydrogenase (NAD+) activity"/>
    <property type="evidence" value="ECO:0007669"/>
    <property type="project" value="InterPro"/>
</dbReference>
<dbReference type="SUPFAM" id="SSF56796">
    <property type="entry name" value="Dehydroquinate synthase-like"/>
    <property type="match status" value="1"/>
</dbReference>
<sequence length="410" mass="44911">MYNGDSGESGMKEDYIMENFEFFTPTRMIFGKNTHQQVGKIVKEYGFKKVLVHFGGSSAKKSGLLDAVTGSLETEGIQYVTLGGVQANPTLSKAKEGIELCLKEGVDLVLAVGGGSVIDSSKCIADGAGNPDVDVWTYFRQEAVPARALPVGVILTLSASGSEMSASCVITNEENGFKRGFNSVTHRPLFSICNPELTCTVSKYQTACGTVDIMMHTLERYFSKTRDTELTDRIAEALLKSTVEAGRIADKDPDNYEARAALMWGGSLSHNGLTGAGREFFMQVHQLEHELSGMYPSIAHGAGLAALWPSWARFVCPSDVNRFARYAVQVWNIDMDFDCPMNTALAGIRATEDFYKSLGMPSSLKELGVEEERLEEMAVKCTNMGKRTLPGIRELGKEEMMEIYRMALGE</sequence>
<organism evidence="4 5">
    <name type="scientific">Enterocloster bolteae (strain ATCC BAA-613 / DSM 15670 / CCUG 46953 / JCM 12243 / WAL 16351)</name>
    <name type="common">Clostridium bolteae</name>
    <dbReference type="NCBI Taxonomy" id="411902"/>
    <lineage>
        <taxon>Bacteria</taxon>
        <taxon>Bacillati</taxon>
        <taxon>Bacillota</taxon>
        <taxon>Clostridia</taxon>
        <taxon>Lachnospirales</taxon>
        <taxon>Lachnospiraceae</taxon>
        <taxon>Enterocloster</taxon>
    </lineage>
</organism>
<feature type="domain" description="Fe-containing alcohol dehydrogenase-like C-terminal" evidence="3">
    <location>
        <begin position="206"/>
        <end position="407"/>
    </location>
</feature>
<dbReference type="GO" id="GO:0005829">
    <property type="term" value="C:cytosol"/>
    <property type="evidence" value="ECO:0007669"/>
    <property type="project" value="TreeGrafter"/>
</dbReference>
<keyword evidence="1" id="KW-0560">Oxidoreductase</keyword>
<evidence type="ECO:0000256" key="1">
    <source>
        <dbReference type="ARBA" id="ARBA00023002"/>
    </source>
</evidence>
<dbReference type="InterPro" id="IPR056798">
    <property type="entry name" value="ADH_Fe_C"/>
</dbReference>
<comment type="caution">
    <text evidence="4">The sequence shown here is derived from an EMBL/GenBank/DDBJ whole genome shotgun (WGS) entry which is preliminary data.</text>
</comment>
<dbReference type="GO" id="GO:0046872">
    <property type="term" value="F:metal ion binding"/>
    <property type="evidence" value="ECO:0007669"/>
    <property type="project" value="InterPro"/>
</dbReference>
<dbReference type="CDD" id="cd08187">
    <property type="entry name" value="BDH"/>
    <property type="match status" value="1"/>
</dbReference>
<dbReference type="InterPro" id="IPR044731">
    <property type="entry name" value="BDH-like"/>
</dbReference>
<protein>
    <submittedName>
        <fullName evidence="4">Uncharacterized protein</fullName>
    </submittedName>
</protein>
<dbReference type="GO" id="GO:0008106">
    <property type="term" value="F:alcohol dehydrogenase (NADP+) activity"/>
    <property type="evidence" value="ECO:0007669"/>
    <property type="project" value="TreeGrafter"/>
</dbReference>
<evidence type="ECO:0000313" key="4">
    <source>
        <dbReference type="EMBL" id="EDP17186.1"/>
    </source>
</evidence>
<feature type="domain" description="Alcohol dehydrogenase iron-type/glycerol dehydrogenase GldA" evidence="2">
    <location>
        <begin position="25"/>
        <end position="195"/>
    </location>
</feature>
<gene>
    <name evidence="4" type="ORF">CLOBOL_02258</name>
</gene>
<dbReference type="PANTHER" id="PTHR43633">
    <property type="entry name" value="ALCOHOL DEHYDROGENASE YQHD"/>
    <property type="match status" value="1"/>
</dbReference>
<evidence type="ECO:0000313" key="5">
    <source>
        <dbReference type="Proteomes" id="UP000005396"/>
    </source>
</evidence>
<dbReference type="Pfam" id="PF00465">
    <property type="entry name" value="Fe-ADH"/>
    <property type="match status" value="1"/>
</dbReference>
<dbReference type="PaxDb" id="411902-CLOBOL_02258"/>
<dbReference type="Gene3D" id="1.20.1090.10">
    <property type="entry name" value="Dehydroquinate synthase-like - alpha domain"/>
    <property type="match status" value="1"/>
</dbReference>
<proteinExistence type="predicted"/>
<dbReference type="InterPro" id="IPR001670">
    <property type="entry name" value="ADH_Fe/GldA"/>
</dbReference>
<accession>A8RNR9</accession>
<dbReference type="Gene3D" id="3.40.50.1970">
    <property type="match status" value="1"/>
</dbReference>
<dbReference type="Pfam" id="PF25137">
    <property type="entry name" value="ADH_Fe_C"/>
    <property type="match status" value="1"/>
</dbReference>
<evidence type="ECO:0000259" key="2">
    <source>
        <dbReference type="Pfam" id="PF00465"/>
    </source>
</evidence>
<dbReference type="Proteomes" id="UP000005396">
    <property type="component" value="Unassembled WGS sequence"/>
</dbReference>
<name>A8RNR9_ENTBW</name>
<dbReference type="eggNOG" id="COG1979">
    <property type="taxonomic scope" value="Bacteria"/>
</dbReference>